<name>A0AAD5UKQ7_9FUNG</name>
<organism evidence="9 10">
    <name type="scientific">Boothiomyces macroporosus</name>
    <dbReference type="NCBI Taxonomy" id="261099"/>
    <lineage>
        <taxon>Eukaryota</taxon>
        <taxon>Fungi</taxon>
        <taxon>Fungi incertae sedis</taxon>
        <taxon>Chytridiomycota</taxon>
        <taxon>Chytridiomycota incertae sedis</taxon>
        <taxon>Chytridiomycetes</taxon>
        <taxon>Rhizophydiales</taxon>
        <taxon>Terramycetaceae</taxon>
        <taxon>Boothiomyces</taxon>
    </lineage>
</organism>
<dbReference type="Proteomes" id="UP001210925">
    <property type="component" value="Unassembled WGS sequence"/>
</dbReference>
<evidence type="ECO:0000256" key="1">
    <source>
        <dbReference type="ARBA" id="ARBA00004123"/>
    </source>
</evidence>
<feature type="coiled-coil region" evidence="5">
    <location>
        <begin position="19"/>
        <end position="78"/>
    </location>
</feature>
<keyword evidence="4" id="KW-0539">Nucleus</keyword>
<dbReference type="Pfam" id="PF06544">
    <property type="entry name" value="Prp3_C"/>
    <property type="match status" value="1"/>
</dbReference>
<keyword evidence="5" id="KW-0175">Coiled coil</keyword>
<dbReference type="GO" id="GO:0000398">
    <property type="term" value="P:mRNA splicing, via spliceosome"/>
    <property type="evidence" value="ECO:0007669"/>
    <property type="project" value="InterPro"/>
</dbReference>
<dbReference type="GO" id="GO:0046540">
    <property type="term" value="C:U4/U6 x U5 tri-snRNP complex"/>
    <property type="evidence" value="ECO:0007669"/>
    <property type="project" value="InterPro"/>
</dbReference>
<evidence type="ECO:0000256" key="5">
    <source>
        <dbReference type="SAM" id="Coils"/>
    </source>
</evidence>
<feature type="domain" description="Small nuclear ribonucleoprotein Prp3 C-terminal" evidence="7">
    <location>
        <begin position="374"/>
        <end position="457"/>
    </location>
</feature>
<dbReference type="PANTHER" id="PTHR14212:SF0">
    <property type="entry name" value="U4_U6 SMALL NUCLEAR RIBONUCLEOPROTEIN PRP3"/>
    <property type="match status" value="1"/>
</dbReference>
<reference evidence="9" key="1">
    <citation type="submission" date="2020-05" db="EMBL/GenBank/DDBJ databases">
        <title>Phylogenomic resolution of chytrid fungi.</title>
        <authorList>
            <person name="Stajich J.E."/>
            <person name="Amses K."/>
            <person name="Simmons R."/>
            <person name="Seto K."/>
            <person name="Myers J."/>
            <person name="Bonds A."/>
            <person name="Quandt C.A."/>
            <person name="Barry K."/>
            <person name="Liu P."/>
            <person name="Grigoriev I."/>
            <person name="Longcore J.E."/>
            <person name="James T.Y."/>
        </authorList>
    </citation>
    <scope>NUCLEOTIDE SEQUENCE</scope>
    <source>
        <strain evidence="9">PLAUS21</strain>
    </source>
</reference>
<comment type="caution">
    <text evidence="9">The sequence shown here is derived from an EMBL/GenBank/DDBJ whole genome shotgun (WGS) entry which is preliminary data.</text>
</comment>
<evidence type="ECO:0000256" key="2">
    <source>
        <dbReference type="ARBA" id="ARBA00022664"/>
    </source>
</evidence>
<dbReference type="InterPro" id="IPR013881">
    <property type="entry name" value="Pre-mRNA_splic_Prp3_dom"/>
</dbReference>
<dbReference type="EMBL" id="JADGKB010000033">
    <property type="protein sequence ID" value="KAJ3257907.1"/>
    <property type="molecule type" value="Genomic_DNA"/>
</dbReference>
<protein>
    <submittedName>
        <fullName evidence="9">Uncharacterized protein</fullName>
    </submittedName>
</protein>
<dbReference type="AlphaFoldDB" id="A0AAD5UKQ7"/>
<evidence type="ECO:0000313" key="10">
    <source>
        <dbReference type="Proteomes" id="UP001210925"/>
    </source>
</evidence>
<keyword evidence="3" id="KW-0508">mRNA splicing</keyword>
<evidence type="ECO:0000256" key="4">
    <source>
        <dbReference type="ARBA" id="ARBA00023242"/>
    </source>
</evidence>
<gene>
    <name evidence="9" type="ORF">HK103_004198</name>
</gene>
<dbReference type="InterPro" id="IPR027104">
    <property type="entry name" value="Prp3"/>
</dbReference>
<feature type="domain" description="Pre-mRNA-splicing factor 3" evidence="8">
    <location>
        <begin position="154"/>
        <end position="345"/>
    </location>
</feature>
<sequence length="465" mass="53384">MQGKREREDDDDNRKRQKIDNLDKTLEAIRKKKEAIAKLNEKTSDPSEVLRKKEEAIALKMQREAKKQQDQIRKAALNEVHDEEVKAKGGLKVAYHPLLRTVAEGRIDRNIVSLPKANLSTVKANQKLPTPSTPGILKPQEINLDEQAPDQSKNPYYDSSIASNTFKPRTKKTFKFAEPGKYINLANQLRTEAKLEKLKQEIEESAKKAGMERELELVSNKALRNKEPPTIEWWDAKLVNESYDGFDIGHGSLKEIINNLVQHPVPIEPPAEPGAPPAKPIMLTKKKDRQYKIKLGLLPAEQPKITKENFMRVLGQEAILEPSKVEAEMARQVEERKQKHKELIESSRLTEEERKAKKDRKLQEDTSQIVKVAVFNMVIVEGGPKGIKQYKHLMLDRIKWNEAPPQEDGLPNECKLIWEGEISLHNFRFFRTKTFKADYEVREFLEGMGVGHYWNAAKTHVDDAF</sequence>
<comment type="subcellular location">
    <subcellularLocation>
        <location evidence="1">Nucleus</location>
    </subcellularLocation>
</comment>
<keyword evidence="2" id="KW-0507">mRNA processing</keyword>
<evidence type="ECO:0000259" key="7">
    <source>
        <dbReference type="Pfam" id="PF06544"/>
    </source>
</evidence>
<proteinExistence type="predicted"/>
<accession>A0AAD5UKQ7</accession>
<evidence type="ECO:0000256" key="3">
    <source>
        <dbReference type="ARBA" id="ARBA00023187"/>
    </source>
</evidence>
<dbReference type="PANTHER" id="PTHR14212">
    <property type="entry name" value="U4/U6-ASSOCIATED RNA SPLICING FACTOR-RELATED"/>
    <property type="match status" value="1"/>
</dbReference>
<evidence type="ECO:0000256" key="6">
    <source>
        <dbReference type="SAM" id="MobiDB-lite"/>
    </source>
</evidence>
<feature type="coiled-coil region" evidence="5">
    <location>
        <begin position="185"/>
        <end position="215"/>
    </location>
</feature>
<dbReference type="InterPro" id="IPR010541">
    <property type="entry name" value="Prp3_C"/>
</dbReference>
<evidence type="ECO:0000259" key="8">
    <source>
        <dbReference type="Pfam" id="PF08572"/>
    </source>
</evidence>
<dbReference type="Pfam" id="PF08572">
    <property type="entry name" value="PRP3"/>
    <property type="match status" value="1"/>
</dbReference>
<evidence type="ECO:0000313" key="9">
    <source>
        <dbReference type="EMBL" id="KAJ3257907.1"/>
    </source>
</evidence>
<feature type="region of interest" description="Disordered" evidence="6">
    <location>
        <begin position="336"/>
        <end position="361"/>
    </location>
</feature>
<keyword evidence="10" id="KW-1185">Reference proteome</keyword>
<dbReference type="CDD" id="cd24162">
    <property type="entry name" value="Prp3_C"/>
    <property type="match status" value="1"/>
</dbReference>